<dbReference type="STRING" id="4846.A0A367KVQ9"/>
<evidence type="ECO:0000259" key="2">
    <source>
        <dbReference type="PROSITE" id="PS51140"/>
    </source>
</evidence>
<dbReference type="InterPro" id="IPR003892">
    <property type="entry name" value="CUE"/>
</dbReference>
<comment type="caution">
    <text evidence="3">The sequence shown here is derived from an EMBL/GenBank/DDBJ whole genome shotgun (WGS) entry which is preliminary data.</text>
</comment>
<evidence type="ECO:0000313" key="4">
    <source>
        <dbReference type="Proteomes" id="UP000253551"/>
    </source>
</evidence>
<dbReference type="GO" id="GO:0043130">
    <property type="term" value="F:ubiquitin binding"/>
    <property type="evidence" value="ECO:0007669"/>
    <property type="project" value="InterPro"/>
</dbReference>
<feature type="domain" description="CUE" evidence="2">
    <location>
        <begin position="324"/>
        <end position="367"/>
    </location>
</feature>
<dbReference type="AlphaFoldDB" id="A0A367KVQ9"/>
<feature type="compositionally biased region" description="Low complexity" evidence="1">
    <location>
        <begin position="545"/>
        <end position="562"/>
    </location>
</feature>
<reference evidence="3 4" key="1">
    <citation type="journal article" date="2018" name="G3 (Bethesda)">
        <title>Phylogenetic and Phylogenomic Definition of Rhizopus Species.</title>
        <authorList>
            <person name="Gryganskyi A.P."/>
            <person name="Golan J."/>
            <person name="Dolatabadi S."/>
            <person name="Mondo S."/>
            <person name="Robb S."/>
            <person name="Idnurm A."/>
            <person name="Muszewska A."/>
            <person name="Steczkiewicz K."/>
            <person name="Masonjones S."/>
            <person name="Liao H.L."/>
            <person name="Gajdeczka M.T."/>
            <person name="Anike F."/>
            <person name="Vuek A."/>
            <person name="Anishchenko I.M."/>
            <person name="Voigt K."/>
            <person name="de Hoog G.S."/>
            <person name="Smith M.E."/>
            <person name="Heitman J."/>
            <person name="Vilgalys R."/>
            <person name="Stajich J.E."/>
        </authorList>
    </citation>
    <scope>NUCLEOTIDE SEQUENCE [LARGE SCALE GENOMIC DNA]</scope>
    <source>
        <strain evidence="3 4">LSU 92-RS-03</strain>
    </source>
</reference>
<feature type="compositionally biased region" description="Basic residues" evidence="1">
    <location>
        <begin position="576"/>
        <end position="592"/>
    </location>
</feature>
<feature type="compositionally biased region" description="Basic and acidic residues" evidence="1">
    <location>
        <begin position="564"/>
        <end position="575"/>
    </location>
</feature>
<dbReference type="Proteomes" id="UP000253551">
    <property type="component" value="Unassembled WGS sequence"/>
</dbReference>
<dbReference type="CDD" id="cd14279">
    <property type="entry name" value="CUE"/>
    <property type="match status" value="1"/>
</dbReference>
<sequence length="599" mass="68676">MEFIRFIPYNVDFQDIWKAAFKTWKSNLSILLNMDDSIFIRSTDSPSFVDFVHQVWDAHLDGERVDRILLQYIFFIYVRLARLSNTANHPLLQTNMLVKLAIIYCSSNKLQLRENIQVFTERLAPTLNTLVESIESLSRLDLDEEVLKKAYVLTQTFEALISTILPDFLPIDTLIIDWYASLVPHLKKAVDTNPELSSYAYLIKKSLVSVFQVSAELQFFQPLGYAIDDTGDLVLSGEVTNADKAIEFLSQWIGQSEIKLSSAFVDAPLIMDWESAYDISVKIGQMNQTLFSGENEMLQILQLQMEQVRDTLDQSESWQVEEDDREQKMAQIREILGDVSDDTIENYLDENNNDAEVVIMKLLQNESQAVLSNRKNVYDNDEFDVFSHNTIDTSKVYVGKKDKGDADLLLHDKSSIDKSSVMKRVVDMYEEEYEDSLDDINDANGVVTMGTDEAHDIVKQKTTLMDPGIQHESLLVHLFMETPDILSRNSTARKSPKRAELRDKTGMSDEQLEGWAIMFGRNPRKQRILDKYMLFDGKQTEMPKKVQTPQKSQTPQTQQPKKSNPKDHSSKEKNKARVGNHNRKNMRDKKLSKAGPPPS</sequence>
<dbReference type="EMBL" id="PJQM01000187">
    <property type="protein sequence ID" value="RCI06286.1"/>
    <property type="molecule type" value="Genomic_DNA"/>
</dbReference>
<dbReference type="PROSITE" id="PS51140">
    <property type="entry name" value="CUE"/>
    <property type="match status" value="1"/>
</dbReference>
<dbReference type="Gene3D" id="1.10.8.10">
    <property type="entry name" value="DNA helicase RuvA subunit, C-terminal domain"/>
    <property type="match status" value="1"/>
</dbReference>
<feature type="region of interest" description="Disordered" evidence="1">
    <location>
        <begin position="540"/>
        <end position="599"/>
    </location>
</feature>
<evidence type="ECO:0000313" key="3">
    <source>
        <dbReference type="EMBL" id="RCI06286.1"/>
    </source>
</evidence>
<feature type="compositionally biased region" description="Basic and acidic residues" evidence="1">
    <location>
        <begin position="497"/>
        <end position="506"/>
    </location>
</feature>
<name>A0A367KVQ9_RHIST</name>
<protein>
    <recommendedName>
        <fullName evidence="2">CUE domain-containing protein</fullName>
    </recommendedName>
</protein>
<accession>A0A367KVQ9</accession>
<evidence type="ECO:0000256" key="1">
    <source>
        <dbReference type="SAM" id="MobiDB-lite"/>
    </source>
</evidence>
<keyword evidence="4" id="KW-1185">Reference proteome</keyword>
<dbReference type="OrthoDB" id="5577209at2759"/>
<gene>
    <name evidence="3" type="ORF">CU098_013508</name>
</gene>
<feature type="region of interest" description="Disordered" evidence="1">
    <location>
        <begin position="487"/>
        <end position="506"/>
    </location>
</feature>
<organism evidence="3 4">
    <name type="scientific">Rhizopus stolonifer</name>
    <name type="common">Rhizopus nigricans</name>
    <dbReference type="NCBI Taxonomy" id="4846"/>
    <lineage>
        <taxon>Eukaryota</taxon>
        <taxon>Fungi</taxon>
        <taxon>Fungi incertae sedis</taxon>
        <taxon>Mucoromycota</taxon>
        <taxon>Mucoromycotina</taxon>
        <taxon>Mucoromycetes</taxon>
        <taxon>Mucorales</taxon>
        <taxon>Mucorineae</taxon>
        <taxon>Rhizopodaceae</taxon>
        <taxon>Rhizopus</taxon>
    </lineage>
</organism>
<proteinExistence type="predicted"/>